<dbReference type="GeneID" id="26648208"/>
<accession>A0A0K1LNE8</accession>
<dbReference type="OrthoDB" id="24577at10239"/>
<proteinExistence type="predicted"/>
<dbReference type="RefSeq" id="YP_009203997.1">
    <property type="nucleotide sequence ID" value="NC_028857.1"/>
</dbReference>
<gene>
    <name evidence="1" type="ORF">CPT_Merlin283</name>
</gene>
<keyword evidence="2" id="KW-1185">Reference proteome</keyword>
<evidence type="ECO:0000313" key="1">
    <source>
        <dbReference type="EMBL" id="AKU43929.1"/>
    </source>
</evidence>
<dbReference type="Proteomes" id="UP000204280">
    <property type="component" value="Segment"/>
</dbReference>
<sequence length="90" mass="10744">MSHNLENVIEFQRSLEGIMNKLALGDMVDYSFDEAIKICHWMGRRVRPIGAEWYIIAEKKETRYALWIDSGDREYITQPEHTTQRWEVLN</sequence>
<evidence type="ECO:0000313" key="2">
    <source>
        <dbReference type="Proteomes" id="UP000204280"/>
    </source>
</evidence>
<dbReference type="KEGG" id="vg:26648208"/>
<organism evidence="1 2">
    <name type="scientific">Citrobacter phage Merlin</name>
    <dbReference type="NCBI Taxonomy" id="1675602"/>
    <lineage>
        <taxon>Viruses</taxon>
        <taxon>Duplodnaviria</taxon>
        <taxon>Heunggongvirae</taxon>
        <taxon>Uroviricota</taxon>
        <taxon>Caudoviricetes</taxon>
        <taxon>Pantevenvirales</taxon>
        <taxon>Straboviridae</taxon>
        <taxon>Tevenvirinae</taxon>
        <taxon>Moonvirus</taxon>
        <taxon>Moonvirus merlin</taxon>
    </lineage>
</organism>
<dbReference type="EMBL" id="KT001915">
    <property type="protein sequence ID" value="AKU43929.1"/>
    <property type="molecule type" value="Genomic_DNA"/>
</dbReference>
<name>A0A0K1LNE8_9CAUD</name>
<reference evidence="1 2" key="1">
    <citation type="journal article" date="2015" name="Genome Announc.">
        <title>Complete Genome Sequence of Citrobacter freundii Myophage Merlin.</title>
        <authorList>
            <person name="LeSage K.C."/>
            <person name="Hargrove E.C."/>
            <person name="Cahill J.L."/>
            <person name="Rasche E.S."/>
            <person name="Kuty Everett G.F."/>
        </authorList>
    </citation>
    <scope>NUCLEOTIDE SEQUENCE [LARGE SCALE GENOMIC DNA]</scope>
</reference>
<protein>
    <submittedName>
        <fullName evidence="1">Uncharacterized protein</fullName>
    </submittedName>
</protein>